<reference evidence="11 12" key="1">
    <citation type="submission" date="2019-07" db="EMBL/GenBank/DDBJ databases">
        <title>Genomics analysis of Aphanomyces spp. identifies a new class of oomycete effector associated with host adaptation.</title>
        <authorList>
            <person name="Gaulin E."/>
        </authorList>
    </citation>
    <scope>NUCLEOTIDE SEQUENCE [LARGE SCALE GENOMIC DNA]</scope>
    <source>
        <strain evidence="11 12">ATCC 201684</strain>
    </source>
</reference>
<keyword evidence="6" id="KW-0695">RNA-directed DNA polymerase</keyword>
<feature type="domain" description="Chromo" evidence="8">
    <location>
        <begin position="1525"/>
        <end position="1585"/>
    </location>
</feature>
<evidence type="ECO:0000259" key="8">
    <source>
        <dbReference type="PROSITE" id="PS50013"/>
    </source>
</evidence>
<dbReference type="Pfam" id="PF17921">
    <property type="entry name" value="Integrase_H2C2"/>
    <property type="match status" value="1"/>
</dbReference>
<feature type="compositionally biased region" description="Acidic residues" evidence="7">
    <location>
        <begin position="114"/>
        <end position="123"/>
    </location>
</feature>
<name>A0A6G0WUQ0_9STRA</name>
<feature type="region of interest" description="Disordered" evidence="7">
    <location>
        <begin position="1"/>
        <end position="123"/>
    </location>
</feature>
<comment type="caution">
    <text evidence="11">The sequence shown here is derived from an EMBL/GenBank/DDBJ whole genome shotgun (WGS) entry which is preliminary data.</text>
</comment>
<dbReference type="SUPFAM" id="SSF56672">
    <property type="entry name" value="DNA/RNA polymerases"/>
    <property type="match status" value="1"/>
</dbReference>
<dbReference type="Gene3D" id="2.40.50.40">
    <property type="match status" value="1"/>
</dbReference>
<evidence type="ECO:0000259" key="10">
    <source>
        <dbReference type="PROSITE" id="PS50994"/>
    </source>
</evidence>
<keyword evidence="1" id="KW-0808">Transferase</keyword>
<dbReference type="PANTHER" id="PTHR37984">
    <property type="entry name" value="PROTEIN CBG26694"/>
    <property type="match status" value="1"/>
</dbReference>
<dbReference type="Gene3D" id="1.10.340.70">
    <property type="match status" value="1"/>
</dbReference>
<evidence type="ECO:0000256" key="1">
    <source>
        <dbReference type="ARBA" id="ARBA00022679"/>
    </source>
</evidence>
<dbReference type="CDD" id="cd09274">
    <property type="entry name" value="RNase_HI_RT_Ty3"/>
    <property type="match status" value="1"/>
</dbReference>
<feature type="domain" description="Integrase catalytic" evidence="10">
    <location>
        <begin position="1245"/>
        <end position="1406"/>
    </location>
</feature>
<dbReference type="InterPro" id="IPR043128">
    <property type="entry name" value="Rev_trsase/Diguanyl_cyclase"/>
</dbReference>
<dbReference type="Pfam" id="PF00078">
    <property type="entry name" value="RVT_1"/>
    <property type="match status" value="1"/>
</dbReference>
<evidence type="ECO:0000256" key="5">
    <source>
        <dbReference type="ARBA" id="ARBA00022801"/>
    </source>
</evidence>
<feature type="region of interest" description="Disordered" evidence="7">
    <location>
        <begin position="327"/>
        <end position="364"/>
    </location>
</feature>
<dbReference type="VEuPathDB" id="FungiDB:AeMF1_008996"/>
<dbReference type="GO" id="GO:0016787">
    <property type="term" value="F:hydrolase activity"/>
    <property type="evidence" value="ECO:0007669"/>
    <property type="project" value="UniProtKB-KW"/>
</dbReference>
<evidence type="ECO:0000256" key="2">
    <source>
        <dbReference type="ARBA" id="ARBA00022695"/>
    </source>
</evidence>
<dbReference type="VEuPathDB" id="FungiDB:AeMF1_020651"/>
<evidence type="ECO:0000313" key="12">
    <source>
        <dbReference type="Proteomes" id="UP000481153"/>
    </source>
</evidence>
<dbReference type="PROSITE" id="PS50878">
    <property type="entry name" value="RT_POL"/>
    <property type="match status" value="1"/>
</dbReference>
<dbReference type="CDD" id="cd01647">
    <property type="entry name" value="RT_LTR"/>
    <property type="match status" value="1"/>
</dbReference>
<dbReference type="PANTHER" id="PTHR37984:SF5">
    <property type="entry name" value="PROTEIN NYNRIN-LIKE"/>
    <property type="match status" value="1"/>
</dbReference>
<dbReference type="InterPro" id="IPR000953">
    <property type="entry name" value="Chromo/chromo_shadow_dom"/>
</dbReference>
<feature type="compositionally biased region" description="Low complexity" evidence="7">
    <location>
        <begin position="64"/>
        <end position="85"/>
    </location>
</feature>
<dbReference type="InterPro" id="IPR012337">
    <property type="entry name" value="RNaseH-like_sf"/>
</dbReference>
<dbReference type="PROSITE" id="PS50013">
    <property type="entry name" value="CHROMO_2"/>
    <property type="match status" value="1"/>
</dbReference>
<evidence type="ECO:0008006" key="13">
    <source>
        <dbReference type="Google" id="ProtNLM"/>
    </source>
</evidence>
<dbReference type="EMBL" id="VJMJ01000146">
    <property type="protein sequence ID" value="KAF0731192.1"/>
    <property type="molecule type" value="Genomic_DNA"/>
</dbReference>
<dbReference type="SUPFAM" id="SSF53098">
    <property type="entry name" value="Ribonuclease H-like"/>
    <property type="match status" value="1"/>
</dbReference>
<accession>A0A6G0WUQ0</accession>
<dbReference type="CDD" id="cd00024">
    <property type="entry name" value="CD_CSD"/>
    <property type="match status" value="1"/>
</dbReference>
<feature type="domain" description="Reverse transcriptase" evidence="9">
    <location>
        <begin position="674"/>
        <end position="854"/>
    </location>
</feature>
<evidence type="ECO:0000256" key="6">
    <source>
        <dbReference type="ARBA" id="ARBA00022918"/>
    </source>
</evidence>
<evidence type="ECO:0000259" key="9">
    <source>
        <dbReference type="PROSITE" id="PS50878"/>
    </source>
</evidence>
<feature type="compositionally biased region" description="Pro residues" evidence="7">
    <location>
        <begin position="40"/>
        <end position="51"/>
    </location>
</feature>
<dbReference type="InterPro" id="IPR041373">
    <property type="entry name" value="RT_RNaseH"/>
</dbReference>
<dbReference type="GO" id="GO:0015074">
    <property type="term" value="P:DNA integration"/>
    <property type="evidence" value="ECO:0007669"/>
    <property type="project" value="InterPro"/>
</dbReference>
<evidence type="ECO:0000256" key="4">
    <source>
        <dbReference type="ARBA" id="ARBA00022759"/>
    </source>
</evidence>
<keyword evidence="2" id="KW-0548">Nucleotidyltransferase</keyword>
<dbReference type="InterPro" id="IPR043502">
    <property type="entry name" value="DNA/RNA_pol_sf"/>
</dbReference>
<dbReference type="InterPro" id="IPR016197">
    <property type="entry name" value="Chromo-like_dom_sf"/>
</dbReference>
<dbReference type="GO" id="GO:0003964">
    <property type="term" value="F:RNA-directed DNA polymerase activity"/>
    <property type="evidence" value="ECO:0007669"/>
    <property type="project" value="UniProtKB-KW"/>
</dbReference>
<dbReference type="InterPro" id="IPR041588">
    <property type="entry name" value="Integrase_H2C2"/>
</dbReference>
<protein>
    <recommendedName>
        <fullName evidence="13">Reverse transcriptase</fullName>
    </recommendedName>
</protein>
<proteinExistence type="predicted"/>
<dbReference type="VEuPathDB" id="FungiDB:AeMF1_007078"/>
<dbReference type="Gene3D" id="3.30.420.10">
    <property type="entry name" value="Ribonuclease H-like superfamily/Ribonuclease H"/>
    <property type="match status" value="1"/>
</dbReference>
<keyword evidence="5" id="KW-0378">Hydrolase</keyword>
<dbReference type="Proteomes" id="UP000481153">
    <property type="component" value="Unassembled WGS sequence"/>
</dbReference>
<keyword evidence="12" id="KW-1185">Reference proteome</keyword>
<keyword evidence="4" id="KW-0255">Endonuclease</keyword>
<dbReference type="InterPro" id="IPR050951">
    <property type="entry name" value="Retrovirus_Pol_polyprotein"/>
</dbReference>
<evidence type="ECO:0000256" key="7">
    <source>
        <dbReference type="SAM" id="MobiDB-lite"/>
    </source>
</evidence>
<dbReference type="InterPro" id="IPR000477">
    <property type="entry name" value="RT_dom"/>
</dbReference>
<dbReference type="SUPFAM" id="SSF54160">
    <property type="entry name" value="Chromo domain-like"/>
    <property type="match status" value="1"/>
</dbReference>
<dbReference type="Pfam" id="PF17917">
    <property type="entry name" value="RT_RNaseH"/>
    <property type="match status" value="1"/>
</dbReference>
<keyword evidence="3" id="KW-0540">Nuclease</keyword>
<dbReference type="GO" id="GO:0004519">
    <property type="term" value="F:endonuclease activity"/>
    <property type="evidence" value="ECO:0007669"/>
    <property type="project" value="UniProtKB-KW"/>
</dbReference>
<gene>
    <name evidence="11" type="ORF">Ae201684_011457</name>
</gene>
<dbReference type="Pfam" id="PF00665">
    <property type="entry name" value="rve"/>
    <property type="match status" value="1"/>
</dbReference>
<dbReference type="PROSITE" id="PS50994">
    <property type="entry name" value="INTEGRASE"/>
    <property type="match status" value="1"/>
</dbReference>
<dbReference type="InterPro" id="IPR036397">
    <property type="entry name" value="RNaseH_sf"/>
</dbReference>
<evidence type="ECO:0000256" key="3">
    <source>
        <dbReference type="ARBA" id="ARBA00022722"/>
    </source>
</evidence>
<sequence>MSDSDSQLRSQSPDNAPGNRSRSREQQRGRPLRRQVPTPFRSPPRRNPPPVDQRVVFGGYVYQPPATAEPTPAAAPNVSPSNATPGTAQNTPLPRTRRCPEHAAAQNTPLPADSTDDVDMGDDDGSTFVYNAPALPQPPTFNGSTKAERRTFIRQYNKYLDQINALHCNGTRPFVMPVSACMDVSTKKRLAMWTFGNRDYRTIEESEWEGWFGEAFDEEPQDLEVLKKRLTSAIRFNTSILDADSRIEKMLEELMKALERDDQTWVLEQEGKIVVDIMVKAIKPTTLQKSVVRQLAMNRNKPLKSDVFRFVEWLRVHTAGYQLYAPVDEEKPPAPPKNAKIEKNNDGGGGANRGTPANEQREDHKVSACPKCAPGEADKLLKEQLEKWEEARKKVAKLNQPVHQSLGREAKIEVIVSVSTTLLDTGSDVTLVTAGVITSLEDAGVEVTNVSAEAIEIQPYGQAAALKLDRQVQFNLVTLETPCGPLALRGLKAWVDNTSNAAELLISRAVMERLGFSEDDFLCHAFAKQEVWDVSDVDKPSDFARIHCLTHAAVSDECGDDGMNCATPDIQVPSPEDADTERDRRRAVVEAVLEDKIQESKCEGLSAAFLERLRKILTTHVDVFRLEIGHDKPIAVEPLRVRIKLGAIPVKCGLRRYPPAHVEFLKKHVRELEAAGLVYRNNRATWASAPRIVPKKDHNDLRMTIDSRPINACTEPMPWPMPNLDAALTVLVGSRAYFTLDWFKGYWQLALHEDSQMYYSFMTPFGVYTPTRVLMGQTDAVAFCQSAVDFMFADLLFKGLLAWLDDMLGYAETTDDLFDLLEQVLTICSKFDLKLNPRKCDFFLRKAEWCGKLISADGVEHSLSRIQGLCALASPITAADLQQFVCATNWMRASIPCYTELVAPLRQLLDQATKKIGSAKKIKLARVQLSTVGWDNSHMACFNRLKDALLAMVPLAHPRADMMVCLYTDASEGFWGAIATQVPYDDLSLPLEDQRHQPLAFLSGAFTGASERWPIVEKEAFAVVESCKRLDYILIRPAGFRLFTDHKNLQYIFNPAGQSPNMARYQAHKLERWALVLSSFPYTIECLPGEDNVWGDLLSRWGASTQAPAPTAAVRQLLAVVSPLQQADFDWPTTATIVKTQRSAIEGGENPPPDVTWNEDKNLHLDKEDRIWIPPTATDLQQRICIIVHQGTAGHRRIEATTKAVSDIFTWATLDADVKAFVQACIHCLSVDGAIVPRPLGSALHAEKPQELIHFDWLSMPTATNGWQKILVIKDDMSGFVRLWPSETSDATATANGLLDWFTTFGYVHTWVSDSGSHFKNEVIDKLRKAAGAHHHFATAYCPWANGTVEVVNRLILRVVKTLTSELKLRSTDWHLVLALVQGALNHMPSDRLNGVAPVTAFTGLPATTPLSAFVNPITKEVTDIDCMEELQEAMNQLHRDLASTSAKKRRQARERQAKKKAVQLQTFSVGDFVLVAHVTRHANKLTLHWRGPSKIVRVVTDYRTGGRDVSEDLADHIAFGNEGFHVARLGSVRVENGEYQALVYWLGLDEDEASWEPVQSLYEDIPVVFRRWVNQSQDEEVKKMAEALEKSLGHSL</sequence>
<dbReference type="Gene3D" id="3.10.10.10">
    <property type="entry name" value="HIV Type 1 Reverse Transcriptase, subunit A, domain 1"/>
    <property type="match status" value="1"/>
</dbReference>
<dbReference type="InterPro" id="IPR001584">
    <property type="entry name" value="Integrase_cat-core"/>
</dbReference>
<dbReference type="GO" id="GO:0003676">
    <property type="term" value="F:nucleic acid binding"/>
    <property type="evidence" value="ECO:0007669"/>
    <property type="project" value="InterPro"/>
</dbReference>
<dbReference type="Gene3D" id="3.30.70.270">
    <property type="match status" value="2"/>
</dbReference>
<feature type="compositionally biased region" description="Polar residues" evidence="7">
    <location>
        <begin position="1"/>
        <end position="20"/>
    </location>
</feature>
<evidence type="ECO:0000313" key="11">
    <source>
        <dbReference type="EMBL" id="KAF0731192.1"/>
    </source>
</evidence>
<organism evidence="11 12">
    <name type="scientific">Aphanomyces euteiches</name>
    <dbReference type="NCBI Taxonomy" id="100861"/>
    <lineage>
        <taxon>Eukaryota</taxon>
        <taxon>Sar</taxon>
        <taxon>Stramenopiles</taxon>
        <taxon>Oomycota</taxon>
        <taxon>Saprolegniomycetes</taxon>
        <taxon>Saprolegniales</taxon>
        <taxon>Verrucalvaceae</taxon>
        <taxon>Aphanomyces</taxon>
    </lineage>
</organism>